<dbReference type="PANTHER" id="PTHR35008">
    <property type="entry name" value="BLL4482 PROTEIN-RELATED"/>
    <property type="match status" value="1"/>
</dbReference>
<reference evidence="7 8" key="1">
    <citation type="submission" date="2017-11" db="EMBL/GenBank/DDBJ databases">
        <authorList>
            <person name="Han C.G."/>
        </authorList>
    </citation>
    <scope>NUCLEOTIDE SEQUENCE [LARGE SCALE GENOMIC DNA]</scope>
    <source>
        <strain evidence="7 8">HCNT1</strain>
    </source>
</reference>
<keyword evidence="3 4" id="KW-0408">Iron</keyword>
<feature type="domain" description="Cytochrome c" evidence="6">
    <location>
        <begin position="1"/>
        <end position="92"/>
    </location>
</feature>
<evidence type="ECO:0000256" key="1">
    <source>
        <dbReference type="ARBA" id="ARBA00022617"/>
    </source>
</evidence>
<dbReference type="GO" id="GO:0046872">
    <property type="term" value="F:metal ion binding"/>
    <property type="evidence" value="ECO:0007669"/>
    <property type="project" value="UniProtKB-KW"/>
</dbReference>
<dbReference type="Proteomes" id="UP000232164">
    <property type="component" value="Unassembled WGS sequence"/>
</dbReference>
<evidence type="ECO:0000313" key="8">
    <source>
        <dbReference type="Proteomes" id="UP000232164"/>
    </source>
</evidence>
<keyword evidence="5" id="KW-0472">Membrane</keyword>
<dbReference type="EMBL" id="PIQN01000028">
    <property type="protein sequence ID" value="PKA39470.1"/>
    <property type="molecule type" value="Genomic_DNA"/>
</dbReference>
<dbReference type="GO" id="GO:0009055">
    <property type="term" value="F:electron transfer activity"/>
    <property type="evidence" value="ECO:0007669"/>
    <property type="project" value="InterPro"/>
</dbReference>
<keyword evidence="5" id="KW-1133">Transmembrane helix</keyword>
<reference evidence="7 8" key="2">
    <citation type="submission" date="2017-12" db="EMBL/GenBank/DDBJ databases">
        <title>Genome sequence of Rhizobium sullae HCNT1 isolated from Sulla coronaria nodules and featuring peculiar denitrification phenotypes.</title>
        <authorList>
            <person name="De Diego-Diaz B."/>
            <person name="Treu L."/>
            <person name="Campanaro S."/>
            <person name="Da Silva Duarte V."/>
            <person name="Basaglia M."/>
            <person name="Favaro L."/>
            <person name="Casella S."/>
            <person name="Squartini A."/>
        </authorList>
    </citation>
    <scope>NUCLEOTIDE SEQUENCE [LARGE SCALE GENOMIC DNA]</scope>
    <source>
        <strain evidence="7 8">HCNT1</strain>
    </source>
</reference>
<dbReference type="InterPro" id="IPR036909">
    <property type="entry name" value="Cyt_c-like_dom_sf"/>
</dbReference>
<dbReference type="Pfam" id="PF00034">
    <property type="entry name" value="Cytochrom_C"/>
    <property type="match status" value="1"/>
</dbReference>
<dbReference type="GO" id="GO:0020037">
    <property type="term" value="F:heme binding"/>
    <property type="evidence" value="ECO:0007669"/>
    <property type="project" value="InterPro"/>
</dbReference>
<keyword evidence="5" id="KW-0812">Transmembrane</keyword>
<dbReference type="SUPFAM" id="SSF46626">
    <property type="entry name" value="Cytochrome c"/>
    <property type="match status" value="1"/>
</dbReference>
<dbReference type="InterPro" id="IPR009056">
    <property type="entry name" value="Cyt_c-like_dom"/>
</dbReference>
<keyword evidence="1 4" id="KW-0349">Heme</keyword>
<accession>A0A2N0D032</accession>
<dbReference type="PANTHER" id="PTHR35008:SF8">
    <property type="entry name" value="ALCOHOL DEHYDROGENASE CYTOCHROME C SUBUNIT"/>
    <property type="match status" value="1"/>
</dbReference>
<protein>
    <recommendedName>
        <fullName evidence="6">Cytochrome c domain-containing protein</fullName>
    </recommendedName>
</protein>
<evidence type="ECO:0000256" key="4">
    <source>
        <dbReference type="PROSITE-ProRule" id="PRU00433"/>
    </source>
</evidence>
<organism evidence="7 8">
    <name type="scientific">Rhizobium sullae</name>
    <name type="common">Rhizobium hedysari</name>
    <dbReference type="NCBI Taxonomy" id="50338"/>
    <lineage>
        <taxon>Bacteria</taxon>
        <taxon>Pseudomonadati</taxon>
        <taxon>Pseudomonadota</taxon>
        <taxon>Alphaproteobacteria</taxon>
        <taxon>Hyphomicrobiales</taxon>
        <taxon>Rhizobiaceae</taxon>
        <taxon>Rhizobium/Agrobacterium group</taxon>
        <taxon>Rhizobium</taxon>
    </lineage>
</organism>
<comment type="caution">
    <text evidence="7">The sequence shown here is derived from an EMBL/GenBank/DDBJ whole genome shotgun (WGS) entry which is preliminary data.</text>
</comment>
<evidence type="ECO:0000256" key="3">
    <source>
        <dbReference type="ARBA" id="ARBA00023004"/>
    </source>
</evidence>
<dbReference type="InterPro" id="IPR051459">
    <property type="entry name" value="Cytochrome_c-type_DH"/>
</dbReference>
<name>A0A2N0D032_RHISU</name>
<evidence type="ECO:0000256" key="5">
    <source>
        <dbReference type="SAM" id="Phobius"/>
    </source>
</evidence>
<proteinExistence type="predicted"/>
<keyword evidence="2 4" id="KW-0479">Metal-binding</keyword>
<dbReference type="AlphaFoldDB" id="A0A2N0D032"/>
<dbReference type="PROSITE" id="PS51007">
    <property type="entry name" value="CYTC"/>
    <property type="match status" value="1"/>
</dbReference>
<evidence type="ECO:0000259" key="6">
    <source>
        <dbReference type="PROSITE" id="PS51007"/>
    </source>
</evidence>
<evidence type="ECO:0000313" key="7">
    <source>
        <dbReference type="EMBL" id="PKA39470.1"/>
    </source>
</evidence>
<gene>
    <name evidence="7" type="ORF">CWR43_32345</name>
</gene>
<sequence length="154" mass="15927">MTDGADLYEQVCASCHQSSGVGTRDGFYPALTKNTTTGQPNATDLIATILYGVEREVGGRETLMPGFGANSLVQRLDDVQVASLSNYVLARFGNAAVNVTAQDVATVRAGGRFAPLVQLADPKILAGIGGAGLLVLVVIVAVLAAVLRREPKAA</sequence>
<dbReference type="RefSeq" id="WP_100773027.1">
    <property type="nucleotide sequence ID" value="NZ_PIQN01000028.1"/>
</dbReference>
<feature type="transmembrane region" description="Helical" evidence="5">
    <location>
        <begin position="124"/>
        <end position="147"/>
    </location>
</feature>
<dbReference type="Gene3D" id="1.10.760.10">
    <property type="entry name" value="Cytochrome c-like domain"/>
    <property type="match status" value="1"/>
</dbReference>
<evidence type="ECO:0000256" key="2">
    <source>
        <dbReference type="ARBA" id="ARBA00022723"/>
    </source>
</evidence>